<organism evidence="2 3">
    <name type="scientific">Haloarcula rubripromontorii</name>
    <dbReference type="NCBI Taxonomy" id="1705562"/>
    <lineage>
        <taxon>Archaea</taxon>
        <taxon>Methanobacteriati</taxon>
        <taxon>Methanobacteriota</taxon>
        <taxon>Stenosarchaea group</taxon>
        <taxon>Halobacteria</taxon>
        <taxon>Halobacteriales</taxon>
        <taxon>Haloarculaceae</taxon>
        <taxon>Haloarcula</taxon>
    </lineage>
</organism>
<gene>
    <name evidence="2" type="ORF">AMS69_10265</name>
</gene>
<dbReference type="AlphaFoldDB" id="A0A0N0U9J3"/>
<proteinExistence type="predicted"/>
<dbReference type="OrthoDB" id="374582at2157"/>
<dbReference type="Proteomes" id="UP000037729">
    <property type="component" value="Unassembled WGS sequence"/>
</dbReference>
<keyword evidence="3" id="KW-1185">Reference proteome</keyword>
<evidence type="ECO:0000256" key="1">
    <source>
        <dbReference type="SAM" id="MobiDB-lite"/>
    </source>
</evidence>
<name>A0A0N0U9J3_9EURY</name>
<dbReference type="STRING" id="1705562.AMS69_10265"/>
<dbReference type="EMBL" id="LIUF01000003">
    <property type="protein sequence ID" value="KOX92833.1"/>
    <property type="molecule type" value="Genomic_DNA"/>
</dbReference>
<reference evidence="2 3" key="1">
    <citation type="submission" date="2015-08" db="EMBL/GenBank/DDBJ databases">
        <title>Genomes of Isolates from Cabo Rojo, PR.</title>
        <authorList>
            <person name="Sanchez-Nieves R.L."/>
            <person name="Montalvo-Rodriguez R."/>
        </authorList>
    </citation>
    <scope>NUCLEOTIDE SEQUENCE [LARGE SCALE GENOMIC DNA]</scope>
    <source>
        <strain evidence="2 3">SL3</strain>
    </source>
</reference>
<protein>
    <submittedName>
        <fullName evidence="2">Uncharacterized protein</fullName>
    </submittedName>
</protein>
<feature type="region of interest" description="Disordered" evidence="1">
    <location>
        <begin position="92"/>
        <end position="137"/>
    </location>
</feature>
<sequence length="137" mass="15729">MVSHDDVCESCGAVDRTCRMRWPDGETREMCGPCERQWQLIWRHFCEFQPRQANRVRARANRENRARPDGGRPVIFTCDGCGQETLTEKRYRYLRPNQPDEEGEPATDELCPRCSTGKDSSRLFRADEDLTGGESGA</sequence>
<dbReference type="PATRIC" id="fig|1705562.3.peg.223"/>
<evidence type="ECO:0000313" key="2">
    <source>
        <dbReference type="EMBL" id="KOX92833.1"/>
    </source>
</evidence>
<dbReference type="RefSeq" id="WP_053967986.1">
    <property type="nucleotide sequence ID" value="NZ_LIUF01000003.1"/>
</dbReference>
<evidence type="ECO:0000313" key="3">
    <source>
        <dbReference type="Proteomes" id="UP000037729"/>
    </source>
</evidence>
<feature type="compositionally biased region" description="Basic and acidic residues" evidence="1">
    <location>
        <begin position="119"/>
        <end position="128"/>
    </location>
</feature>
<comment type="caution">
    <text evidence="2">The sequence shown here is derived from an EMBL/GenBank/DDBJ whole genome shotgun (WGS) entry which is preliminary data.</text>
</comment>
<accession>A0A0N0U9J3</accession>